<dbReference type="Proteomes" id="UP001165092">
    <property type="component" value="Unassembled WGS sequence"/>
</dbReference>
<keyword evidence="5" id="KW-1185">Reference proteome</keyword>
<proteinExistence type="predicted"/>
<comment type="caution">
    <text evidence="4">The sequence shown here is derived from an EMBL/GenBank/DDBJ whole genome shotgun (WGS) entry which is preliminary data.</text>
</comment>
<sequence>MSQEDGQAWRAPGDRQEPADTPQDGPWSGPQPAQPPNGGWEAPPGVGQQPFGAPVQGWGAPPGNQGQYGPPPGGQGPYGPPPGDQGWGAPPGGPAQPGYGPPPGAGAPHGWGPQGPYPWAPYSAPRPGVIALRPLSLGDIFNGAFGYVRHNPGATIGIAFIVMAVSGLISTLGTGSLLSEAMSFEMAPPPSDEVVFPFSLGSMVSLFAGLVVQLVAGSVLLGLLTGVLALSVLGRRVSFKEAFSTVRGRVGAILGLTGLTFVFAIAAMALFFGVIVLAVALGITQAPVAGILAGLLGVVLAVALTAWLATKISLAMPAIVLERIGPFPALARSWRLTSGSFWRILGILLLANLIISFVSGLLQTPFTIVGTGLQLVLADPTAIVIATLATNFVATAVATALTTPFSAGASALLYLDMRMRREGLDLRLQQATQSGHQVGPEVYLTGDRPGAPF</sequence>
<feature type="transmembrane region" description="Helical" evidence="2">
    <location>
        <begin position="198"/>
        <end position="230"/>
    </location>
</feature>
<feature type="transmembrane region" description="Helical" evidence="2">
    <location>
        <begin position="341"/>
        <end position="362"/>
    </location>
</feature>
<keyword evidence="2" id="KW-1133">Transmembrane helix</keyword>
<dbReference type="AlphaFoldDB" id="A0A9W6P8R7"/>
<reference evidence="4" key="1">
    <citation type="submission" date="2023-02" db="EMBL/GenBank/DDBJ databases">
        <title>Nocardiopsis ansamitocini NBRC 112285.</title>
        <authorList>
            <person name="Ichikawa N."/>
            <person name="Sato H."/>
            <person name="Tonouchi N."/>
        </authorList>
    </citation>
    <scope>NUCLEOTIDE SEQUENCE</scope>
    <source>
        <strain evidence="4">NBRC 112285</strain>
    </source>
</reference>
<feature type="region of interest" description="Disordered" evidence="1">
    <location>
        <begin position="1"/>
        <end position="112"/>
    </location>
</feature>
<protein>
    <recommendedName>
        <fullName evidence="3">Glycerophosphoryl diester phosphodiesterase membrane domain-containing protein</fullName>
    </recommendedName>
</protein>
<evidence type="ECO:0000256" key="1">
    <source>
        <dbReference type="SAM" id="MobiDB-lite"/>
    </source>
</evidence>
<feature type="transmembrane region" description="Helical" evidence="2">
    <location>
        <begin position="289"/>
        <end position="309"/>
    </location>
</feature>
<keyword evidence="2" id="KW-0472">Membrane</keyword>
<feature type="compositionally biased region" description="Pro residues" evidence="1">
    <location>
        <begin position="69"/>
        <end position="83"/>
    </location>
</feature>
<dbReference type="EMBL" id="BSQG01000008">
    <property type="protein sequence ID" value="GLU49664.1"/>
    <property type="molecule type" value="Genomic_DNA"/>
</dbReference>
<keyword evidence="2" id="KW-0812">Transmembrane</keyword>
<feature type="compositionally biased region" description="Pro residues" evidence="1">
    <location>
        <begin position="91"/>
        <end position="105"/>
    </location>
</feature>
<dbReference type="RefSeq" id="WP_285761203.1">
    <property type="nucleotide sequence ID" value="NZ_BSQG01000008.1"/>
</dbReference>
<name>A0A9W6P8R7_9ACTN</name>
<dbReference type="InterPro" id="IPR018476">
    <property type="entry name" value="GlyceroP-diester-Pdiesterase_M"/>
</dbReference>
<gene>
    <name evidence="4" type="ORF">Nans01_40150</name>
</gene>
<dbReference type="PANTHER" id="PTHR33133">
    <property type="entry name" value="OS08G0107100 PROTEIN-RELATED"/>
    <property type="match status" value="1"/>
</dbReference>
<evidence type="ECO:0000259" key="3">
    <source>
        <dbReference type="Pfam" id="PF10110"/>
    </source>
</evidence>
<organism evidence="4 5">
    <name type="scientific">Nocardiopsis ansamitocini</name>
    <dbReference type="NCBI Taxonomy" id="1670832"/>
    <lineage>
        <taxon>Bacteria</taxon>
        <taxon>Bacillati</taxon>
        <taxon>Actinomycetota</taxon>
        <taxon>Actinomycetes</taxon>
        <taxon>Streptosporangiales</taxon>
        <taxon>Nocardiopsidaceae</taxon>
        <taxon>Nocardiopsis</taxon>
    </lineage>
</organism>
<feature type="domain" description="Glycerophosphoryl diester phosphodiesterase membrane" evidence="3">
    <location>
        <begin position="295"/>
        <end position="417"/>
    </location>
</feature>
<dbReference type="PANTHER" id="PTHR33133:SF1">
    <property type="entry name" value="EXPRESSED PROTEIN-RELATED"/>
    <property type="match status" value="1"/>
</dbReference>
<feature type="transmembrane region" description="Helical" evidence="2">
    <location>
        <begin position="382"/>
        <end position="415"/>
    </location>
</feature>
<feature type="transmembrane region" description="Helical" evidence="2">
    <location>
        <begin position="156"/>
        <end position="178"/>
    </location>
</feature>
<evidence type="ECO:0000313" key="5">
    <source>
        <dbReference type="Proteomes" id="UP001165092"/>
    </source>
</evidence>
<evidence type="ECO:0000313" key="4">
    <source>
        <dbReference type="EMBL" id="GLU49664.1"/>
    </source>
</evidence>
<dbReference type="Pfam" id="PF10110">
    <property type="entry name" value="GPDPase_memb"/>
    <property type="match status" value="1"/>
</dbReference>
<feature type="transmembrane region" description="Helical" evidence="2">
    <location>
        <begin position="250"/>
        <end position="283"/>
    </location>
</feature>
<evidence type="ECO:0000256" key="2">
    <source>
        <dbReference type="SAM" id="Phobius"/>
    </source>
</evidence>
<accession>A0A9W6P8R7</accession>